<protein>
    <submittedName>
        <fullName evidence="4">LLM class flavin-dependent oxidoreductase</fullName>
    </submittedName>
</protein>
<dbReference type="RefSeq" id="WP_214536299.1">
    <property type="nucleotide sequence ID" value="NZ_JAHFVK010000002.1"/>
</dbReference>
<reference evidence="4 5" key="1">
    <citation type="submission" date="2021-05" db="EMBL/GenBank/DDBJ databases">
        <title>Croceibacterium sp. LX-88 genome sequence.</title>
        <authorList>
            <person name="Luo X."/>
        </authorList>
    </citation>
    <scope>NUCLEOTIDE SEQUENCE [LARGE SCALE GENOMIC DNA]</scope>
    <source>
        <strain evidence="4 5">LX-88</strain>
    </source>
</reference>
<keyword evidence="1" id="KW-0560">Oxidoreductase</keyword>
<dbReference type="InterPro" id="IPR050766">
    <property type="entry name" value="Bact_Lucif_Oxidored"/>
</dbReference>
<dbReference type="Proteomes" id="UP000811255">
    <property type="component" value="Unassembled WGS sequence"/>
</dbReference>
<name>A0ABS5W5U0_9SPHN</name>
<evidence type="ECO:0000256" key="1">
    <source>
        <dbReference type="ARBA" id="ARBA00023002"/>
    </source>
</evidence>
<gene>
    <name evidence="4" type="ORF">KK137_10010</name>
</gene>
<keyword evidence="5" id="KW-1185">Reference proteome</keyword>
<evidence type="ECO:0000256" key="2">
    <source>
        <dbReference type="ARBA" id="ARBA00023033"/>
    </source>
</evidence>
<dbReference type="PANTHER" id="PTHR30137:SF8">
    <property type="entry name" value="BLR5498 PROTEIN"/>
    <property type="match status" value="1"/>
</dbReference>
<dbReference type="Pfam" id="PF00296">
    <property type="entry name" value="Bac_luciferase"/>
    <property type="match status" value="1"/>
</dbReference>
<dbReference type="InterPro" id="IPR036661">
    <property type="entry name" value="Luciferase-like_sf"/>
</dbReference>
<dbReference type="SUPFAM" id="SSF51679">
    <property type="entry name" value="Bacterial luciferase-like"/>
    <property type="match status" value="1"/>
</dbReference>
<organism evidence="4 5">
    <name type="scientific">Croceibacterium selenioxidans</name>
    <dbReference type="NCBI Taxonomy" id="2838833"/>
    <lineage>
        <taxon>Bacteria</taxon>
        <taxon>Pseudomonadati</taxon>
        <taxon>Pseudomonadota</taxon>
        <taxon>Alphaproteobacteria</taxon>
        <taxon>Sphingomonadales</taxon>
        <taxon>Erythrobacteraceae</taxon>
        <taxon>Croceibacterium</taxon>
    </lineage>
</organism>
<evidence type="ECO:0000259" key="3">
    <source>
        <dbReference type="Pfam" id="PF00296"/>
    </source>
</evidence>
<dbReference type="Gene3D" id="3.20.20.30">
    <property type="entry name" value="Luciferase-like domain"/>
    <property type="match status" value="1"/>
</dbReference>
<feature type="domain" description="Luciferase-like" evidence="3">
    <location>
        <begin position="36"/>
        <end position="349"/>
    </location>
</feature>
<accession>A0ABS5W5U0</accession>
<dbReference type="PANTHER" id="PTHR30137">
    <property type="entry name" value="LUCIFERASE-LIKE MONOOXYGENASE"/>
    <property type="match status" value="1"/>
</dbReference>
<dbReference type="EMBL" id="JAHFVK010000002">
    <property type="protein sequence ID" value="MBT2134668.1"/>
    <property type="molecule type" value="Genomic_DNA"/>
</dbReference>
<dbReference type="InterPro" id="IPR011251">
    <property type="entry name" value="Luciferase-like_dom"/>
</dbReference>
<evidence type="ECO:0000313" key="4">
    <source>
        <dbReference type="EMBL" id="MBT2134668.1"/>
    </source>
</evidence>
<comment type="caution">
    <text evidence="4">The sequence shown here is derived from an EMBL/GenBank/DDBJ whole genome shotgun (WGS) entry which is preliminary data.</text>
</comment>
<evidence type="ECO:0000313" key="5">
    <source>
        <dbReference type="Proteomes" id="UP000811255"/>
    </source>
</evidence>
<sequence>MQVFVFDWTAYSENVDKFRENGKMIRLGKKHFNAKTAVDTYKNHAEAWQELERYGFDGVAINEHHGTPFGLGNSPNLMAAALSQLTERIKILVYANLLPIHEPLRLAEEIAMLDCMTGGRFICGVGRGAPREYKIFNVPMSESRGRFNEAFEVMRRAWTEDSFSFDGEFYKFDDVSIWPRPVQEPYPPIWVPLTGSKESIEWAAAHDAAITPGVFPGPMREDTIRYFAECQARYGRKVDPNKISIMVDCYVADSKEQAVDEYGSHLMYLFNTLLRYDQVWQEDVKKKGYYSSTAFEHLRNGAKGTLAEDDTVFNEWSMDTVRAAAENMPLGTADEIVERIIAECDDAGANNVLLVCNRGDIPHDMYLNQIRRIGEEVLPRLQAHNVTFVPHAQFEQAAS</sequence>
<keyword evidence="2" id="KW-0503">Monooxygenase</keyword>
<proteinExistence type="predicted"/>